<evidence type="ECO:0000313" key="3">
    <source>
        <dbReference type="Proteomes" id="UP000831019"/>
    </source>
</evidence>
<geneLocation type="plasmid" evidence="2 3">
    <name>pDSM109990_c</name>
</geneLocation>
<feature type="domain" description="IstB-like ATP-binding" evidence="1">
    <location>
        <begin position="2"/>
        <end position="29"/>
    </location>
</feature>
<evidence type="ECO:0000259" key="1">
    <source>
        <dbReference type="Pfam" id="PF01695"/>
    </source>
</evidence>
<protein>
    <recommendedName>
        <fullName evidence="1">IstB-like ATP-binding domain-containing protein</fullName>
    </recommendedName>
</protein>
<proteinExistence type="predicted"/>
<dbReference type="EMBL" id="CP085147">
    <property type="protein sequence ID" value="UOA17035.1"/>
    <property type="molecule type" value="Genomic_DNA"/>
</dbReference>
<keyword evidence="2" id="KW-0614">Plasmid</keyword>
<dbReference type="Pfam" id="PF01695">
    <property type="entry name" value="IstB_IS21"/>
    <property type="match status" value="1"/>
</dbReference>
<sequence>MLFHLLSKHYKRTNVIITTNLSFGKWARMAESASRIFEVTWT</sequence>
<organism evidence="2 3">
    <name type="scientific">Sulfitobacter dubius</name>
    <dbReference type="NCBI Taxonomy" id="218673"/>
    <lineage>
        <taxon>Bacteria</taxon>
        <taxon>Pseudomonadati</taxon>
        <taxon>Pseudomonadota</taxon>
        <taxon>Alphaproteobacteria</taxon>
        <taxon>Rhodobacterales</taxon>
        <taxon>Roseobacteraceae</taxon>
        <taxon>Sulfitobacter</taxon>
    </lineage>
</organism>
<dbReference type="Proteomes" id="UP000831019">
    <property type="component" value="Plasmid pDSM109990_c"/>
</dbReference>
<gene>
    <name evidence="2" type="ORF">DSM109990_03927</name>
</gene>
<dbReference type="InterPro" id="IPR002611">
    <property type="entry name" value="IstB_ATP-bd"/>
</dbReference>
<name>A0ABY3ZQZ0_9RHOB</name>
<keyword evidence="3" id="KW-1185">Reference proteome</keyword>
<evidence type="ECO:0000313" key="2">
    <source>
        <dbReference type="EMBL" id="UOA17035.1"/>
    </source>
</evidence>
<accession>A0ABY3ZQZ0</accession>
<reference evidence="3" key="1">
    <citation type="journal article" date="2022" name="Microorganisms">
        <title>Beyond the ABCs#Discovery of Three New Plasmid Types in Rhodobacterales (RepQ, RepY, RepW).</title>
        <authorList>
            <person name="Freese H.M."/>
            <person name="Ringel V."/>
            <person name="Overmann J."/>
            <person name="Petersen J."/>
        </authorList>
    </citation>
    <scope>NUCLEOTIDE SEQUENCE [LARGE SCALE GENOMIC DNA]</scope>
    <source>
        <strain evidence="3">DSM 109990</strain>
        <plasmid evidence="3">pDSM109990_c</plasmid>
    </source>
</reference>